<feature type="region of interest" description="Disordered" evidence="1">
    <location>
        <begin position="78"/>
        <end position="148"/>
    </location>
</feature>
<dbReference type="InterPro" id="IPR001478">
    <property type="entry name" value="PDZ"/>
</dbReference>
<proteinExistence type="predicted"/>
<feature type="domain" description="PDZ" evidence="2">
    <location>
        <begin position="675"/>
        <end position="708"/>
    </location>
</feature>
<evidence type="ECO:0000313" key="4">
    <source>
        <dbReference type="Proteomes" id="UP001367676"/>
    </source>
</evidence>
<evidence type="ECO:0000259" key="2">
    <source>
        <dbReference type="PROSITE" id="PS50106"/>
    </source>
</evidence>
<protein>
    <recommendedName>
        <fullName evidence="2">PDZ domain-containing protein</fullName>
    </recommendedName>
</protein>
<accession>A0AAN9TNF8</accession>
<evidence type="ECO:0000256" key="1">
    <source>
        <dbReference type="SAM" id="MobiDB-lite"/>
    </source>
</evidence>
<dbReference type="InterPro" id="IPR040772">
    <property type="entry name" value="C19orf47_SAM"/>
</dbReference>
<organism evidence="3 4">
    <name type="scientific">Parthenolecanium corni</name>
    <dbReference type="NCBI Taxonomy" id="536013"/>
    <lineage>
        <taxon>Eukaryota</taxon>
        <taxon>Metazoa</taxon>
        <taxon>Ecdysozoa</taxon>
        <taxon>Arthropoda</taxon>
        <taxon>Hexapoda</taxon>
        <taxon>Insecta</taxon>
        <taxon>Pterygota</taxon>
        <taxon>Neoptera</taxon>
        <taxon>Paraneoptera</taxon>
        <taxon>Hemiptera</taxon>
        <taxon>Sternorrhyncha</taxon>
        <taxon>Coccoidea</taxon>
        <taxon>Coccidae</taxon>
        <taxon>Parthenolecanium</taxon>
    </lineage>
</organism>
<dbReference type="PANTHER" id="PTHR21359:SF1">
    <property type="entry name" value="DUF5577 DOMAIN-CONTAINING PROTEIN"/>
    <property type="match status" value="1"/>
</dbReference>
<sequence>MNSEKWKKFFGDAGIPPSEASTYAYKFAQNRIQPNMLADLNKDYLKEMGITLMGDVIAILRHSNKVYEDFQKNSKIGLPEESKDVRKEKEATTKPPAPSKPKKTTVPPNTAKTESDPVSKNAPANPPVKRKSEAVVPIAPKKRQTEPSRKILEACSDLNTDNIEECEDMGYVMLDSSKKSIIFNQKVPGNVEKQLKAMTVEKKVEKPASIVDRAVYRDMSEDDDDDDDDDHVEVIIDDPIPFGAYKKFRPHDKFDSLISKFSDTSKATNVPADTIKRAVFKRLGEDVSQYSVSSTTAFEDDDQSLFASKKTKEETAKVGQEKHSVFNRLGQKCDVSSTSIETAVIEERKSVINIEFVDTANKPNTVLTKSKVSINRKVKIEDEDEDASSCVPSCVKSTYSEGILAANGCSERKLSLKDRLGLNKVSKQSRKSISDIEYIGEIKYRKSHPEDKYSRSDRRSSSSKKRVSFGTVSEKLIPTREEAIKNGELTAGDERVSVFDRLGVGKSSVTHLIAQKVPLAKPTWTLGCSVDVKLHEYKEGTPQQKTFFVELWDIGGSSNHANTRHVFYLGVHGIILVHDLTNRKSQENLQKWLAEVYNRDNYAKVKKNEEYDAEQFVGHFQIPLFVIGTKLDLVGDSRSRTSKRSSFICNEYGADEIFLVMIHLTISSFADKEDLKIDDEILDVNGESLSNATRKEAITHINKVNSVL</sequence>
<dbReference type="EMBL" id="JBBCAQ010000010">
    <property type="protein sequence ID" value="KAK7601153.1"/>
    <property type="molecule type" value="Genomic_DNA"/>
</dbReference>
<dbReference type="Gene3D" id="2.30.42.10">
    <property type="match status" value="1"/>
</dbReference>
<dbReference type="InterPro" id="IPR013761">
    <property type="entry name" value="SAM/pointed_sf"/>
</dbReference>
<comment type="caution">
    <text evidence="3">The sequence shown here is derived from an EMBL/GenBank/DDBJ whole genome shotgun (WGS) entry which is preliminary data.</text>
</comment>
<dbReference type="Gene3D" id="3.40.50.300">
    <property type="entry name" value="P-loop containing nucleotide triphosphate hydrolases"/>
    <property type="match status" value="1"/>
</dbReference>
<dbReference type="PANTHER" id="PTHR21359">
    <property type="entry name" value="DUF5577 DOMAIN-CONTAINING PROTEIN"/>
    <property type="match status" value="1"/>
</dbReference>
<dbReference type="SUPFAM" id="SSF47769">
    <property type="entry name" value="SAM/Pointed domain"/>
    <property type="match status" value="1"/>
</dbReference>
<dbReference type="PROSITE" id="PS50106">
    <property type="entry name" value="PDZ"/>
    <property type="match status" value="1"/>
</dbReference>
<dbReference type="AlphaFoldDB" id="A0AAN9TNF8"/>
<dbReference type="InterPro" id="IPR036034">
    <property type="entry name" value="PDZ_sf"/>
</dbReference>
<dbReference type="Pfam" id="PF08477">
    <property type="entry name" value="Roc"/>
    <property type="match status" value="1"/>
</dbReference>
<dbReference type="InterPro" id="IPR039161">
    <property type="entry name" value="C19orf47-like"/>
</dbReference>
<dbReference type="Proteomes" id="UP001367676">
    <property type="component" value="Unassembled WGS sequence"/>
</dbReference>
<keyword evidence="4" id="KW-1185">Reference proteome</keyword>
<dbReference type="CDD" id="cd09531">
    <property type="entry name" value="SAM_CS047"/>
    <property type="match status" value="1"/>
</dbReference>
<dbReference type="SUPFAM" id="SSF50156">
    <property type="entry name" value="PDZ domain-like"/>
    <property type="match status" value="1"/>
</dbReference>
<dbReference type="Pfam" id="PF18017">
    <property type="entry name" value="SAM_4"/>
    <property type="match status" value="1"/>
</dbReference>
<name>A0AAN9TNF8_9HEMI</name>
<dbReference type="PROSITE" id="PS51419">
    <property type="entry name" value="RAB"/>
    <property type="match status" value="1"/>
</dbReference>
<reference evidence="3 4" key="1">
    <citation type="submission" date="2024-03" db="EMBL/GenBank/DDBJ databases">
        <title>Adaptation during the transition from Ophiocordyceps entomopathogen to insect associate is accompanied by gene loss and intensified selection.</title>
        <authorList>
            <person name="Ward C.M."/>
            <person name="Onetto C.A."/>
            <person name="Borneman A.R."/>
        </authorList>
    </citation>
    <scope>NUCLEOTIDE SEQUENCE [LARGE SCALE GENOMIC DNA]</scope>
    <source>
        <strain evidence="3">AWRI1</strain>
        <tissue evidence="3">Single Adult Female</tissue>
    </source>
</reference>
<gene>
    <name evidence="3" type="ORF">V9T40_008594</name>
</gene>
<dbReference type="InterPro" id="IPR027417">
    <property type="entry name" value="P-loop_NTPase"/>
</dbReference>
<dbReference type="SMART" id="SM00175">
    <property type="entry name" value="RAB"/>
    <property type="match status" value="1"/>
</dbReference>
<dbReference type="Gene3D" id="1.10.150.50">
    <property type="entry name" value="Transcription Factor, Ets-1"/>
    <property type="match status" value="1"/>
</dbReference>
<evidence type="ECO:0000313" key="3">
    <source>
        <dbReference type="EMBL" id="KAK7601153.1"/>
    </source>
</evidence>
<feature type="compositionally biased region" description="Basic and acidic residues" evidence="1">
    <location>
        <begin position="78"/>
        <end position="92"/>
    </location>
</feature>
<dbReference type="GO" id="GO:0005634">
    <property type="term" value="C:nucleus"/>
    <property type="evidence" value="ECO:0007669"/>
    <property type="project" value="TreeGrafter"/>
</dbReference>
<dbReference type="SUPFAM" id="SSF52540">
    <property type="entry name" value="P-loop containing nucleoside triphosphate hydrolases"/>
    <property type="match status" value="1"/>
</dbReference>